<evidence type="ECO:0000256" key="3">
    <source>
        <dbReference type="ARBA" id="ARBA00022679"/>
    </source>
</evidence>
<comment type="pathway">
    <text evidence="1 7">Cell wall biogenesis; peptidoglycan biosynthesis.</text>
</comment>
<keyword evidence="4 7" id="KW-0133">Cell shape</keyword>
<keyword evidence="5 7" id="KW-0573">Peptidoglycan synthesis</keyword>
<evidence type="ECO:0000256" key="6">
    <source>
        <dbReference type="ARBA" id="ARBA00023316"/>
    </source>
</evidence>
<evidence type="ECO:0000256" key="4">
    <source>
        <dbReference type="ARBA" id="ARBA00022960"/>
    </source>
</evidence>
<dbReference type="STRING" id="1774969.AUC69_10210"/>
<sequence>MMLRHLLVSLVLVALAAGGYFLFTPQGRQLIDRVHINMQRAENRAHHEAGKPLPGTPDLARLDARLKAAGIAPGMPVYLRVFKLESEIELWVEKDGRFELFATYPMCMWSGRLGPKLREGDQQAPEGFYTVSKDALNPNSRMHLSFNLGFPNVYDRGKGRTGSFLMVHGGCASIGCYAVTDAVVDEIWAFVTAALDQGQARIPVHAFPFRMTERNLRLRQGDEWSGFWANLKTGSDLFEQSRVPPVVSVCEGRYVFEPGSAATVASDVEERCPPDMAGNS</sequence>
<organism evidence="9 10">
    <name type="scientific">Methyloceanibacter superfactus</name>
    <dbReference type="NCBI Taxonomy" id="1774969"/>
    <lineage>
        <taxon>Bacteria</taxon>
        <taxon>Pseudomonadati</taxon>
        <taxon>Pseudomonadota</taxon>
        <taxon>Alphaproteobacteria</taxon>
        <taxon>Hyphomicrobiales</taxon>
        <taxon>Hyphomicrobiaceae</taxon>
        <taxon>Methyloceanibacter</taxon>
    </lineage>
</organism>
<keyword evidence="3" id="KW-0808">Transferase</keyword>
<dbReference type="PROSITE" id="PS52029">
    <property type="entry name" value="LD_TPASE"/>
    <property type="match status" value="1"/>
</dbReference>
<dbReference type="GO" id="GO:0071555">
    <property type="term" value="P:cell wall organization"/>
    <property type="evidence" value="ECO:0007669"/>
    <property type="project" value="UniProtKB-UniRule"/>
</dbReference>
<dbReference type="GO" id="GO:0008360">
    <property type="term" value="P:regulation of cell shape"/>
    <property type="evidence" value="ECO:0007669"/>
    <property type="project" value="UniProtKB-UniRule"/>
</dbReference>
<dbReference type="GO" id="GO:0016740">
    <property type="term" value="F:transferase activity"/>
    <property type="evidence" value="ECO:0007669"/>
    <property type="project" value="UniProtKB-KW"/>
</dbReference>
<evidence type="ECO:0000313" key="10">
    <source>
        <dbReference type="Proteomes" id="UP000094472"/>
    </source>
</evidence>
<evidence type="ECO:0000256" key="1">
    <source>
        <dbReference type="ARBA" id="ARBA00004752"/>
    </source>
</evidence>
<evidence type="ECO:0000259" key="8">
    <source>
        <dbReference type="PROSITE" id="PS52029"/>
    </source>
</evidence>
<dbReference type="InterPro" id="IPR005490">
    <property type="entry name" value="LD_TPept_cat_dom"/>
</dbReference>
<dbReference type="EMBL" id="LPWF01000023">
    <property type="protein sequence ID" value="ODR98255.1"/>
    <property type="molecule type" value="Genomic_DNA"/>
</dbReference>
<protein>
    <recommendedName>
        <fullName evidence="8">L,D-TPase catalytic domain-containing protein</fullName>
    </recommendedName>
</protein>
<accession>A0A1E3VXH6</accession>
<dbReference type="GO" id="GO:0004180">
    <property type="term" value="F:carboxypeptidase activity"/>
    <property type="evidence" value="ECO:0007669"/>
    <property type="project" value="UniProtKB-ARBA"/>
</dbReference>
<evidence type="ECO:0000256" key="5">
    <source>
        <dbReference type="ARBA" id="ARBA00022984"/>
    </source>
</evidence>
<dbReference type="PANTHER" id="PTHR36699">
    <property type="entry name" value="LD-TRANSPEPTIDASE"/>
    <property type="match status" value="1"/>
</dbReference>
<dbReference type="AlphaFoldDB" id="A0A1E3VXH6"/>
<dbReference type="InterPro" id="IPR038063">
    <property type="entry name" value="Transpep_catalytic_dom"/>
</dbReference>
<feature type="active site" description="Proton donor/acceptor" evidence="7">
    <location>
        <position position="168"/>
    </location>
</feature>
<name>A0A1E3VXH6_9HYPH</name>
<proteinExistence type="inferred from homology"/>
<dbReference type="Proteomes" id="UP000094472">
    <property type="component" value="Unassembled WGS sequence"/>
</dbReference>
<dbReference type="SUPFAM" id="SSF141523">
    <property type="entry name" value="L,D-transpeptidase catalytic domain-like"/>
    <property type="match status" value="1"/>
</dbReference>
<dbReference type="GO" id="GO:0009252">
    <property type="term" value="P:peptidoglycan biosynthetic process"/>
    <property type="evidence" value="ECO:0007669"/>
    <property type="project" value="UniProtKB-KW"/>
</dbReference>
<evidence type="ECO:0000256" key="7">
    <source>
        <dbReference type="PROSITE-ProRule" id="PRU01373"/>
    </source>
</evidence>
<evidence type="ECO:0000256" key="2">
    <source>
        <dbReference type="ARBA" id="ARBA00005992"/>
    </source>
</evidence>
<feature type="active site" description="Nucleophile" evidence="7">
    <location>
        <position position="176"/>
    </location>
</feature>
<feature type="domain" description="L,D-TPase catalytic" evidence="8">
    <location>
        <begin position="77"/>
        <end position="207"/>
    </location>
</feature>
<reference evidence="9 10" key="1">
    <citation type="journal article" date="2016" name="Environ. Microbiol.">
        <title>New Methyloceanibacter diversity from North Sea sediments includes methanotroph containing solely the soluble methane monooxygenase.</title>
        <authorList>
            <person name="Vekeman B."/>
            <person name="Kerckhof F.M."/>
            <person name="Cremers G."/>
            <person name="de Vos P."/>
            <person name="Vandamme P."/>
            <person name="Boon N."/>
            <person name="Op den Camp H.J."/>
            <person name="Heylen K."/>
        </authorList>
    </citation>
    <scope>NUCLEOTIDE SEQUENCE [LARGE SCALE GENOMIC DNA]</scope>
    <source>
        <strain evidence="9 10">R-67175</strain>
    </source>
</reference>
<evidence type="ECO:0000313" key="9">
    <source>
        <dbReference type="EMBL" id="ODR98255.1"/>
    </source>
</evidence>
<dbReference type="PANTHER" id="PTHR36699:SF1">
    <property type="entry name" value="L,D-TRANSPEPTIDASE YAFK-RELATED"/>
    <property type="match status" value="1"/>
</dbReference>
<comment type="similarity">
    <text evidence="2">Belongs to the YkuD family.</text>
</comment>
<keyword evidence="10" id="KW-1185">Reference proteome</keyword>
<comment type="caution">
    <text evidence="9">The sequence shown here is derived from an EMBL/GenBank/DDBJ whole genome shotgun (WGS) entry which is preliminary data.</text>
</comment>
<gene>
    <name evidence="9" type="ORF">AUC69_10210</name>
</gene>
<keyword evidence="6 7" id="KW-0961">Cell wall biogenesis/degradation</keyword>